<accession>A0A286BTT6</accession>
<feature type="chain" id="PRO_5013126397" evidence="1">
    <location>
        <begin position="23"/>
        <end position="165"/>
    </location>
</feature>
<evidence type="ECO:0000259" key="2">
    <source>
        <dbReference type="Pfam" id="PF00419"/>
    </source>
</evidence>
<dbReference type="GO" id="GO:0007155">
    <property type="term" value="P:cell adhesion"/>
    <property type="evidence" value="ECO:0007669"/>
    <property type="project" value="InterPro"/>
</dbReference>
<dbReference type="Proteomes" id="UP000219271">
    <property type="component" value="Unassembled WGS sequence"/>
</dbReference>
<dbReference type="AlphaFoldDB" id="A0A286BTT6"/>
<gene>
    <name evidence="3" type="ORF">SAMN06273570_1888</name>
</gene>
<evidence type="ECO:0000256" key="1">
    <source>
        <dbReference type="SAM" id="SignalP"/>
    </source>
</evidence>
<evidence type="ECO:0000313" key="4">
    <source>
        <dbReference type="Proteomes" id="UP000219271"/>
    </source>
</evidence>
<dbReference type="GO" id="GO:0009289">
    <property type="term" value="C:pilus"/>
    <property type="evidence" value="ECO:0007669"/>
    <property type="project" value="InterPro"/>
</dbReference>
<dbReference type="Gene3D" id="2.60.40.1090">
    <property type="entry name" value="Fimbrial-type adhesion domain"/>
    <property type="match status" value="1"/>
</dbReference>
<dbReference type="InterPro" id="IPR008966">
    <property type="entry name" value="Adhesion_dom_sf"/>
</dbReference>
<proteinExistence type="predicted"/>
<organism evidence="3 4">
    <name type="scientific">Candidatus Pantoea floridensis</name>
    <dbReference type="NCBI Taxonomy" id="1938870"/>
    <lineage>
        <taxon>Bacteria</taxon>
        <taxon>Pseudomonadati</taxon>
        <taxon>Pseudomonadota</taxon>
        <taxon>Gammaproteobacteria</taxon>
        <taxon>Enterobacterales</taxon>
        <taxon>Erwiniaceae</taxon>
        <taxon>Pantoea</taxon>
    </lineage>
</organism>
<evidence type="ECO:0000313" key="3">
    <source>
        <dbReference type="EMBL" id="SOD37528.1"/>
    </source>
</evidence>
<keyword evidence="4" id="KW-1185">Reference proteome</keyword>
<protein>
    <submittedName>
        <fullName evidence="3">Pilin (Type 1 fimbria component protein)</fullName>
    </submittedName>
</protein>
<feature type="domain" description="Fimbrial-type adhesion" evidence="2">
    <location>
        <begin position="28"/>
        <end position="162"/>
    </location>
</feature>
<reference evidence="4" key="1">
    <citation type="submission" date="2017-09" db="EMBL/GenBank/DDBJ databases">
        <authorList>
            <person name="Varghese N."/>
            <person name="Submissions S."/>
        </authorList>
    </citation>
    <scope>NUCLEOTIDE SEQUENCE [LARGE SCALE GENOMIC DNA]</scope>
    <source>
        <strain evidence="4">JKS000234</strain>
    </source>
</reference>
<dbReference type="RefSeq" id="WP_097095567.1">
    <property type="nucleotide sequence ID" value="NZ_OCMY01000001.1"/>
</dbReference>
<dbReference type="InterPro" id="IPR036937">
    <property type="entry name" value="Adhesion_dom_fimbrial_sf"/>
</dbReference>
<sequence length="165" mass="18235">MQIRHLSFILALSLLVSNPVWSNTELTLRGTLINLDCKIGDAEKRDINFGDEVVAEALDGTRYAQNMHLQIDCGTQYTGRLKFTVKGMESSFENTAVKTNIENLGIRFMYEESPGSGVKPMELNKPYYYKPSDSITLAVAPVKAPKATLIGGKFEATATLTLEPE</sequence>
<dbReference type="OrthoDB" id="7018672at2"/>
<dbReference type="EMBL" id="OCMY01000001">
    <property type="protein sequence ID" value="SOD37528.1"/>
    <property type="molecule type" value="Genomic_DNA"/>
</dbReference>
<dbReference type="SUPFAM" id="SSF49401">
    <property type="entry name" value="Bacterial adhesins"/>
    <property type="match status" value="1"/>
</dbReference>
<keyword evidence="1" id="KW-0732">Signal</keyword>
<feature type="signal peptide" evidence="1">
    <location>
        <begin position="1"/>
        <end position="22"/>
    </location>
</feature>
<name>A0A286BTT6_9GAMM</name>
<dbReference type="Pfam" id="PF00419">
    <property type="entry name" value="Fimbrial"/>
    <property type="match status" value="1"/>
</dbReference>
<dbReference type="InterPro" id="IPR000259">
    <property type="entry name" value="Adhesion_dom_fimbrial"/>
</dbReference>